<dbReference type="AlphaFoldDB" id="A0A812JGX3"/>
<accession>A0A812JGX3</accession>
<feature type="transmembrane region" description="Helical" evidence="1">
    <location>
        <begin position="169"/>
        <end position="196"/>
    </location>
</feature>
<reference evidence="3" key="1">
    <citation type="submission" date="2021-02" db="EMBL/GenBank/DDBJ databases">
        <authorList>
            <person name="Dougan E. K."/>
            <person name="Rhodes N."/>
            <person name="Thang M."/>
            <person name="Chan C."/>
        </authorList>
    </citation>
    <scope>NUCLEOTIDE SEQUENCE</scope>
</reference>
<keyword evidence="1" id="KW-0472">Membrane</keyword>
<evidence type="ECO:0000256" key="1">
    <source>
        <dbReference type="SAM" id="Phobius"/>
    </source>
</evidence>
<dbReference type="Gene3D" id="3.10.20.90">
    <property type="entry name" value="Phosphatidylinositol 3-kinase Catalytic Subunit, Chain A, domain 1"/>
    <property type="match status" value="1"/>
</dbReference>
<gene>
    <name evidence="3" type="ORF">SPIL2461_LOCUS1868</name>
</gene>
<feature type="non-terminal residue" evidence="3">
    <location>
        <position position="214"/>
    </location>
</feature>
<keyword evidence="1" id="KW-1133">Transmembrane helix</keyword>
<keyword evidence="1" id="KW-0812">Transmembrane</keyword>
<dbReference type="EMBL" id="CAJNIZ010001914">
    <property type="protein sequence ID" value="CAE7202771.1"/>
    <property type="molecule type" value="Genomic_DNA"/>
</dbReference>
<dbReference type="InterPro" id="IPR029071">
    <property type="entry name" value="Ubiquitin-like_domsf"/>
</dbReference>
<dbReference type="Proteomes" id="UP000649617">
    <property type="component" value="Unassembled WGS sequence"/>
</dbReference>
<proteinExistence type="predicted"/>
<feature type="domain" description="Ubiquitin-like" evidence="2">
    <location>
        <begin position="6"/>
        <end position="61"/>
    </location>
</feature>
<dbReference type="SUPFAM" id="SSF54236">
    <property type="entry name" value="Ubiquitin-like"/>
    <property type="match status" value="1"/>
</dbReference>
<dbReference type="Pfam" id="PF00240">
    <property type="entry name" value="ubiquitin"/>
    <property type="match status" value="1"/>
</dbReference>
<dbReference type="PROSITE" id="PS50053">
    <property type="entry name" value="UBIQUITIN_2"/>
    <property type="match status" value="1"/>
</dbReference>
<dbReference type="InterPro" id="IPR000626">
    <property type="entry name" value="Ubiquitin-like_dom"/>
</dbReference>
<name>A0A812JGX3_SYMPI</name>
<evidence type="ECO:0000313" key="4">
    <source>
        <dbReference type="Proteomes" id="UP000649617"/>
    </source>
</evidence>
<organism evidence="3 4">
    <name type="scientific">Symbiodinium pilosum</name>
    <name type="common">Dinoflagellate</name>
    <dbReference type="NCBI Taxonomy" id="2952"/>
    <lineage>
        <taxon>Eukaryota</taxon>
        <taxon>Sar</taxon>
        <taxon>Alveolata</taxon>
        <taxon>Dinophyceae</taxon>
        <taxon>Suessiales</taxon>
        <taxon>Symbiodiniaceae</taxon>
        <taxon>Symbiodinium</taxon>
    </lineage>
</organism>
<comment type="caution">
    <text evidence="3">The sequence shown here is derived from an EMBL/GenBank/DDBJ whole genome shotgun (WGS) entry which is preliminary data.</text>
</comment>
<evidence type="ECO:0000259" key="2">
    <source>
        <dbReference type="PROSITE" id="PS50053"/>
    </source>
</evidence>
<dbReference type="OrthoDB" id="428577at2759"/>
<sequence length="214" mass="23282">MPVTRVQPINASEPLEIETSAGSTVASLKLGIEEKVGIRASAQRLVAGGRLLQDDLLVESLEHRIFLAQIGQPAAESPPYGSTSEVTEIKLLIRAIWNEGQEESTVFAKPHLPVSKFKEKAGAGAGTVLCCSFLGTLESHGIEEGDSIVVVARRAPVTRLGSFRRRMVLFLRGLLAVIVWSLHGLACLPGAAWHWLQNAWYDPWSIVRPSVPEE</sequence>
<protein>
    <recommendedName>
        <fullName evidence="2">Ubiquitin-like domain-containing protein</fullName>
    </recommendedName>
</protein>
<keyword evidence="4" id="KW-1185">Reference proteome</keyword>
<evidence type="ECO:0000313" key="3">
    <source>
        <dbReference type="EMBL" id="CAE7202771.1"/>
    </source>
</evidence>